<feature type="compositionally biased region" description="Polar residues" evidence="5">
    <location>
        <begin position="46"/>
        <end position="63"/>
    </location>
</feature>
<dbReference type="PANTHER" id="PTHR21074:SF0">
    <property type="entry name" value="IQ AND UBIQUITIN-LIKE DOMAIN-CONTAINING PROTEIN"/>
    <property type="match status" value="1"/>
</dbReference>
<comment type="caution">
    <text evidence="8">The sequence shown here is derived from an EMBL/GenBank/DDBJ whole genome shotgun (WGS) entry which is preliminary data.</text>
</comment>
<feature type="compositionally biased region" description="Basic and acidic residues" evidence="5">
    <location>
        <begin position="842"/>
        <end position="859"/>
    </location>
</feature>
<evidence type="ECO:0000313" key="8">
    <source>
        <dbReference type="EMBL" id="KAF5907521.1"/>
    </source>
</evidence>
<keyword evidence="9" id="KW-1185">Reference proteome</keyword>
<dbReference type="InterPro" id="IPR029071">
    <property type="entry name" value="Ubiquitin-like_domsf"/>
</dbReference>
<evidence type="ECO:0000256" key="1">
    <source>
        <dbReference type="ARBA" id="ARBA00004141"/>
    </source>
</evidence>
<dbReference type="PANTHER" id="PTHR21074">
    <property type="entry name" value="IQ AND UBIQUITIN-LIKE DOMAIN-CONTAINING PROTEIN"/>
    <property type="match status" value="1"/>
</dbReference>
<feature type="region of interest" description="Disordered" evidence="5">
    <location>
        <begin position="842"/>
        <end position="880"/>
    </location>
</feature>
<feature type="transmembrane region" description="Helical" evidence="6">
    <location>
        <begin position="941"/>
        <end position="965"/>
    </location>
</feature>
<protein>
    <submittedName>
        <fullName evidence="8">IQ and ubiquitin-like domain-containing protein isoform X1</fullName>
    </submittedName>
</protein>
<accession>A0A8J4UIG2</accession>
<dbReference type="CDD" id="cd17061">
    <property type="entry name" value="Ubl_IQUB"/>
    <property type="match status" value="1"/>
</dbReference>
<organism evidence="8 9">
    <name type="scientific">Clarias magur</name>
    <name type="common">Asian catfish</name>
    <name type="synonym">Macropteronotus magur</name>
    <dbReference type="NCBI Taxonomy" id="1594786"/>
    <lineage>
        <taxon>Eukaryota</taxon>
        <taxon>Metazoa</taxon>
        <taxon>Chordata</taxon>
        <taxon>Craniata</taxon>
        <taxon>Vertebrata</taxon>
        <taxon>Euteleostomi</taxon>
        <taxon>Actinopterygii</taxon>
        <taxon>Neopterygii</taxon>
        <taxon>Teleostei</taxon>
        <taxon>Ostariophysi</taxon>
        <taxon>Siluriformes</taxon>
        <taxon>Clariidae</taxon>
        <taxon>Clarias</taxon>
    </lineage>
</organism>
<feature type="domain" description="Ubiquitin-like" evidence="7">
    <location>
        <begin position="67"/>
        <end position="138"/>
    </location>
</feature>
<name>A0A8J4UIG2_CLAMG</name>
<feature type="non-terminal residue" evidence="8">
    <location>
        <position position="1000"/>
    </location>
</feature>
<dbReference type="InterPro" id="IPR000626">
    <property type="entry name" value="Ubiquitin-like_dom"/>
</dbReference>
<evidence type="ECO:0000313" key="9">
    <source>
        <dbReference type="Proteomes" id="UP000727407"/>
    </source>
</evidence>
<dbReference type="PROSITE" id="PS50053">
    <property type="entry name" value="UBIQUITIN_2"/>
    <property type="match status" value="1"/>
</dbReference>
<keyword evidence="3 6" id="KW-1133">Transmembrane helix</keyword>
<dbReference type="GO" id="GO:0030317">
    <property type="term" value="P:flagellated sperm motility"/>
    <property type="evidence" value="ECO:0007669"/>
    <property type="project" value="TreeGrafter"/>
</dbReference>
<dbReference type="GO" id="GO:0016020">
    <property type="term" value="C:membrane"/>
    <property type="evidence" value="ECO:0007669"/>
    <property type="project" value="UniProtKB-SubCell"/>
</dbReference>
<dbReference type="EMBL" id="QNUK01000021">
    <property type="protein sequence ID" value="KAF5907521.1"/>
    <property type="molecule type" value="Genomic_DNA"/>
</dbReference>
<gene>
    <name evidence="8" type="ORF">DAT39_002764</name>
</gene>
<dbReference type="GO" id="GO:0031514">
    <property type="term" value="C:motile cilium"/>
    <property type="evidence" value="ECO:0007669"/>
    <property type="project" value="TreeGrafter"/>
</dbReference>
<dbReference type="GO" id="GO:0001669">
    <property type="term" value="C:acrosomal vesicle"/>
    <property type="evidence" value="ECO:0007669"/>
    <property type="project" value="TreeGrafter"/>
</dbReference>
<dbReference type="Pfam" id="PF00939">
    <property type="entry name" value="Na_sulph_symp"/>
    <property type="match status" value="1"/>
</dbReference>
<dbReference type="SUPFAM" id="SSF54236">
    <property type="entry name" value="Ubiquitin-like"/>
    <property type="match status" value="1"/>
</dbReference>
<sequence>MEKGENPGEAATGRVPETQNAGDEDNRDQTPAQQSRGSICIDQNMERSSPSQRLGQNSVGADDVGNSTATVKILLMPEGHMMTVAFMIGLTTQDLKNLFSNELRVPSDFIQITLNGNAVEDHQTLMSLGVQPHATVQFEMSSLDPENYPIKAVKPQQQCTMPDVITVRVQTDGGTYQDVVVEIERATQKKPFLGGYRHKVTKTEYHHAGVQTITRRWPDRDIETFSREMQTVQMKKQPQQCTITTSTQMTKPGCYISNKKDKLITPGRYVTADEYHSKRLNAVITIQAHTRRWLAKRLTSQLRLDKELRLAWIEREERRKKEEKEEQIRAEYNRRMNPQNRNDFVLLYNALESWRQEELEHINATLCGAERKAALCALLEQETQFIASIEHHRIAAGEKKQEKAVQVFLNKCAAPKRWQASDGTMTQMDTLHTIRARELRDLYCSLTLGYLSKEERLDVLLTLKHTVKEHDCKLTRDIVELIDREADLLMRSVRESNLEGLRKRIATLFLQYIKTPTFNPQVSKVLRVPQQSEHLKNVRFCRGCSKFLPSSEFSLTVNSRMLRLCRHCKELDNEARQRKDFSYYKTILKRLCKDESEINPDAKIPYLLQEQDIRYLVDVVWFAQSAFSAWNNLHDLLMVRWDKYCEWSPWNCILLTKEEAAAHLKVRNIHKIYGTMFICDIKHKHSLARKYFSKIPVMVEYLHDVDSKFVGHNHLLVTKLPTMKKKKYPNMVATMYFKDFHLLLLGVICLATSIEKWGLHRRIALRLVTIVGVNPGMLMLGFMVGCAFLSMWLSNTSTVAMVMPIAEAVMQQVTGAGDQVNRQQDKPLKGICNPALQLEGDAEKQCEKNTDEKSTETALKESVVTVPEEDNSTESLPSSPLHSNFMTHRDQMMCKSLSLGIAYAANIGGLATLPGTSSNLVFAEYIHQFYPECKSINFGNWFIFALPICIIVLFLAWILLHWMFLGPNFCSTLSFRRGRSEREIAAAKHIKDQYNALGSM</sequence>
<dbReference type="GO" id="GO:0060271">
    <property type="term" value="P:cilium assembly"/>
    <property type="evidence" value="ECO:0007669"/>
    <property type="project" value="TreeGrafter"/>
</dbReference>
<dbReference type="OrthoDB" id="10265862at2759"/>
<feature type="region of interest" description="Disordered" evidence="5">
    <location>
        <begin position="1"/>
        <end position="63"/>
    </location>
</feature>
<keyword evidence="2 6" id="KW-0812">Transmembrane</keyword>
<comment type="subcellular location">
    <subcellularLocation>
        <location evidence="1">Membrane</location>
        <topology evidence="1">Multi-pass membrane protein</topology>
    </subcellularLocation>
</comment>
<dbReference type="InterPro" id="IPR057887">
    <property type="entry name" value="IQUB_helical"/>
</dbReference>
<dbReference type="Proteomes" id="UP000727407">
    <property type="component" value="Unassembled WGS sequence"/>
</dbReference>
<feature type="transmembrane region" description="Helical" evidence="6">
    <location>
        <begin position="763"/>
        <end position="793"/>
    </location>
</feature>
<dbReference type="AlphaFoldDB" id="A0A8J4UIG2"/>
<evidence type="ECO:0000256" key="3">
    <source>
        <dbReference type="ARBA" id="ARBA00022989"/>
    </source>
</evidence>
<proteinExistence type="predicted"/>
<reference evidence="8" key="1">
    <citation type="submission" date="2020-07" db="EMBL/GenBank/DDBJ databases">
        <title>Clarias magur genome sequencing, assembly and annotation.</title>
        <authorList>
            <person name="Kushwaha B."/>
            <person name="Kumar R."/>
            <person name="Das P."/>
            <person name="Joshi C.G."/>
            <person name="Kumar D."/>
            <person name="Nagpure N.S."/>
            <person name="Pandey M."/>
            <person name="Agarwal S."/>
            <person name="Srivastava S."/>
            <person name="Singh M."/>
            <person name="Sahoo L."/>
            <person name="Jayasankar P."/>
            <person name="Meher P.K."/>
            <person name="Koringa P.G."/>
            <person name="Iquebal M.A."/>
            <person name="Das S.P."/>
            <person name="Bit A."/>
            <person name="Patnaik S."/>
            <person name="Patel N."/>
            <person name="Shah T.M."/>
            <person name="Hinsu A."/>
            <person name="Jena J.K."/>
        </authorList>
    </citation>
    <scope>NUCLEOTIDE SEQUENCE</scope>
    <source>
        <strain evidence="8">CIFAMagur01</strain>
        <tissue evidence="8">Testis</tissue>
    </source>
</reference>
<keyword evidence="4 6" id="KW-0472">Membrane</keyword>
<dbReference type="InterPro" id="IPR001898">
    <property type="entry name" value="SLC13A/DASS"/>
</dbReference>
<evidence type="ECO:0000256" key="4">
    <source>
        <dbReference type="ARBA" id="ARBA00023136"/>
    </source>
</evidence>
<evidence type="ECO:0000256" key="2">
    <source>
        <dbReference type="ARBA" id="ARBA00022692"/>
    </source>
</evidence>
<feature type="transmembrane region" description="Helical" evidence="6">
    <location>
        <begin position="731"/>
        <end position="751"/>
    </location>
</feature>
<dbReference type="PROSITE" id="PS50096">
    <property type="entry name" value="IQ"/>
    <property type="match status" value="1"/>
</dbReference>
<evidence type="ECO:0000259" key="7">
    <source>
        <dbReference type="PROSITE" id="PS50053"/>
    </source>
</evidence>
<dbReference type="Pfam" id="PF25805">
    <property type="entry name" value="IQUB"/>
    <property type="match status" value="1"/>
</dbReference>
<evidence type="ECO:0000256" key="6">
    <source>
        <dbReference type="SAM" id="Phobius"/>
    </source>
</evidence>
<evidence type="ECO:0000256" key="5">
    <source>
        <dbReference type="SAM" id="MobiDB-lite"/>
    </source>
</evidence>
<dbReference type="GO" id="GO:0022857">
    <property type="term" value="F:transmembrane transporter activity"/>
    <property type="evidence" value="ECO:0007669"/>
    <property type="project" value="InterPro"/>
</dbReference>
<dbReference type="InterPro" id="IPR037695">
    <property type="entry name" value="IQUB"/>
</dbReference>
<dbReference type="Gene3D" id="3.10.20.90">
    <property type="entry name" value="Phosphatidylinositol 3-kinase Catalytic Subunit, Chain A, domain 1"/>
    <property type="match status" value="1"/>
</dbReference>